<evidence type="ECO:0000313" key="12">
    <source>
        <dbReference type="EMBL" id="RZV06660.1"/>
    </source>
</evidence>
<keyword evidence="3" id="KW-0210">Decarboxylase</keyword>
<keyword evidence="1" id="KW-1003">Cell membrane</keyword>
<evidence type="ECO:0000256" key="11">
    <source>
        <dbReference type="SAM" id="Phobius"/>
    </source>
</evidence>
<dbReference type="NCBIfam" id="NF038088">
    <property type="entry name" value="anchor_synt_D"/>
    <property type="match status" value="1"/>
</dbReference>
<dbReference type="NCBIfam" id="NF003683">
    <property type="entry name" value="PRK05305.2-3"/>
    <property type="match status" value="1"/>
</dbReference>
<evidence type="ECO:0000256" key="6">
    <source>
        <dbReference type="ARBA" id="ARBA00023145"/>
    </source>
</evidence>
<evidence type="ECO:0000256" key="10">
    <source>
        <dbReference type="ARBA" id="ARBA00023317"/>
    </source>
</evidence>
<keyword evidence="7" id="KW-0594">Phospholipid biosynthesis</keyword>
<evidence type="ECO:0000256" key="2">
    <source>
        <dbReference type="ARBA" id="ARBA00022516"/>
    </source>
</evidence>
<keyword evidence="10" id="KW-0670">Pyruvate</keyword>
<evidence type="ECO:0000256" key="1">
    <source>
        <dbReference type="ARBA" id="ARBA00022475"/>
    </source>
</evidence>
<evidence type="ECO:0000256" key="9">
    <source>
        <dbReference type="ARBA" id="ARBA00023264"/>
    </source>
</evidence>
<keyword evidence="11" id="KW-1133">Transmembrane helix</keyword>
<keyword evidence="8" id="KW-0456">Lyase</keyword>
<name>A0A482Y363_9EURY</name>
<dbReference type="AlphaFoldDB" id="A0A482Y363"/>
<keyword evidence="4" id="KW-0443">Lipid metabolism</keyword>
<feature type="transmembrane region" description="Helical" evidence="11">
    <location>
        <begin position="61"/>
        <end position="94"/>
    </location>
</feature>
<keyword evidence="5 11" id="KW-0472">Membrane</keyword>
<proteinExistence type="predicted"/>
<accession>A0A482Y363</accession>
<keyword evidence="9" id="KW-1208">Phospholipid metabolism</keyword>
<dbReference type="Pfam" id="PF02666">
    <property type="entry name" value="PS_Dcarbxylase"/>
    <property type="match status" value="1"/>
</dbReference>
<organism evidence="12 13">
    <name type="scientific">Natrinema hispanicum</name>
    <dbReference type="NCBI Taxonomy" id="392421"/>
    <lineage>
        <taxon>Archaea</taxon>
        <taxon>Methanobacteriati</taxon>
        <taxon>Methanobacteriota</taxon>
        <taxon>Stenosarchaea group</taxon>
        <taxon>Halobacteria</taxon>
        <taxon>Halobacteriales</taxon>
        <taxon>Natrialbaceae</taxon>
        <taxon>Natrinema</taxon>
    </lineage>
</organism>
<dbReference type="InterPro" id="IPR033175">
    <property type="entry name" value="PSD-A"/>
</dbReference>
<sequence length="253" mass="28259">MIPLQGHCLCEDDYSDETPSNSRWGDVFFTWSASIQYRRAIHVYLYKPLMQTQFAPDGWKYAILTFVAGVLASIITPLAAVFGIIFSTSILAFYRDPDRQIAPIGVASPADGTVSVVRDEGGQLRIGVYMSATNVHVNRAPLTGRVNEITHRPGAYKLAFSKESENNEQLQIDFEDYSVILIAGWFARRIHPYIEEGDRISKGDRIGHISFGSRADVILPPRFTEEDLAVEVGDTVYAGQTMLAFDPDEEECE</sequence>
<evidence type="ECO:0000256" key="7">
    <source>
        <dbReference type="ARBA" id="ARBA00023209"/>
    </source>
</evidence>
<dbReference type="GO" id="GO:0008654">
    <property type="term" value="P:phospholipid biosynthetic process"/>
    <property type="evidence" value="ECO:0007669"/>
    <property type="project" value="UniProtKB-KW"/>
</dbReference>
<evidence type="ECO:0000256" key="8">
    <source>
        <dbReference type="ARBA" id="ARBA00023239"/>
    </source>
</evidence>
<comment type="caution">
    <text evidence="12">The sequence shown here is derived from an EMBL/GenBank/DDBJ whole genome shotgun (WGS) entry which is preliminary data.</text>
</comment>
<evidence type="ECO:0000256" key="3">
    <source>
        <dbReference type="ARBA" id="ARBA00022793"/>
    </source>
</evidence>
<dbReference type="InterPro" id="IPR003817">
    <property type="entry name" value="PS_Dcarbxylase"/>
</dbReference>
<evidence type="ECO:0000256" key="5">
    <source>
        <dbReference type="ARBA" id="ARBA00023136"/>
    </source>
</evidence>
<evidence type="ECO:0000256" key="4">
    <source>
        <dbReference type="ARBA" id="ARBA00023098"/>
    </source>
</evidence>
<keyword evidence="6" id="KW-0865">Zymogen</keyword>
<dbReference type="PANTHER" id="PTHR35809">
    <property type="entry name" value="ARCHAETIDYLSERINE DECARBOXYLASE PROENZYME-RELATED"/>
    <property type="match status" value="1"/>
</dbReference>
<dbReference type="EMBL" id="SHMP01000007">
    <property type="protein sequence ID" value="RZV06660.1"/>
    <property type="molecule type" value="Genomic_DNA"/>
</dbReference>
<dbReference type="GO" id="GO:0004609">
    <property type="term" value="F:phosphatidylserine decarboxylase activity"/>
    <property type="evidence" value="ECO:0007669"/>
    <property type="project" value="InterPro"/>
</dbReference>
<reference evidence="12 13" key="1">
    <citation type="submission" date="2019-02" db="EMBL/GenBank/DDBJ databases">
        <title>Genomic Encyclopedia of Archaeal and Bacterial Type Strains, Phase II (KMG-II): from individual species to whole genera.</title>
        <authorList>
            <person name="Goeker M."/>
        </authorList>
    </citation>
    <scope>NUCLEOTIDE SEQUENCE [LARGE SCALE GENOMIC DNA]</scope>
    <source>
        <strain evidence="12 13">DSM 18328</strain>
    </source>
</reference>
<dbReference type="PANTHER" id="PTHR35809:SF1">
    <property type="entry name" value="ARCHAETIDYLSERINE DECARBOXYLASE PROENZYME-RELATED"/>
    <property type="match status" value="1"/>
</dbReference>
<keyword evidence="2" id="KW-0444">Lipid biosynthesis</keyword>
<keyword evidence="11" id="KW-0812">Transmembrane</keyword>
<protein>
    <submittedName>
        <fullName evidence="12">Phosphatidylserine decarboxylase</fullName>
    </submittedName>
</protein>
<evidence type="ECO:0000313" key="13">
    <source>
        <dbReference type="Proteomes" id="UP000291097"/>
    </source>
</evidence>
<gene>
    <name evidence="12" type="ORF">BDK88_3685</name>
</gene>
<dbReference type="Proteomes" id="UP000291097">
    <property type="component" value="Unassembled WGS sequence"/>
</dbReference>